<dbReference type="GO" id="GO:0042450">
    <property type="term" value="P:L-arginine biosynthetic process via ornithine"/>
    <property type="evidence" value="ECO:0007669"/>
    <property type="project" value="UniProtKB-UniRule"/>
</dbReference>
<dbReference type="EC" id="2.7.2.19" evidence="8"/>
<dbReference type="Pfam" id="PF00696">
    <property type="entry name" value="AA_kinase"/>
    <property type="match status" value="1"/>
</dbReference>
<dbReference type="InterPro" id="IPR004662">
    <property type="entry name" value="AcgluKinase_fam"/>
</dbReference>
<comment type="caution">
    <text evidence="10">The sequence shown here is derived from an EMBL/GenBank/DDBJ whole genome shotgun (WGS) entry which is preliminary data.</text>
</comment>
<feature type="binding site" evidence="8">
    <location>
        <position position="203"/>
    </location>
    <ligand>
        <name>substrate</name>
    </ligand>
</feature>
<comment type="catalytic activity">
    <reaction evidence="8">
        <text>[amino-group carrier protein]-C-terminal-N-(1,4-dicarboxybutan-1-yl)-L-glutamine + ATP = [amino-group carrier protein]-C-terminal-N-(1-carboxy-5-phosphooxy-5-oxopentan-1-yl)-L-glutamine + ADP</text>
        <dbReference type="Rhea" id="RHEA:41944"/>
        <dbReference type="Rhea" id="RHEA-COMP:9694"/>
        <dbReference type="Rhea" id="RHEA-COMP:9712"/>
        <dbReference type="ChEBI" id="CHEBI:30616"/>
        <dbReference type="ChEBI" id="CHEBI:78499"/>
        <dbReference type="ChEBI" id="CHEBI:78503"/>
        <dbReference type="ChEBI" id="CHEBI:456216"/>
        <dbReference type="EC" id="2.7.2.17"/>
    </reaction>
</comment>
<dbReference type="Proteomes" id="UP000011513">
    <property type="component" value="Unassembled WGS sequence"/>
</dbReference>
<protein>
    <recommendedName>
        <fullName evidence="8">Putative [LysW]-aminoadipate/[LysW]-glutamate kinase</fullName>
        <ecNumber evidence="8">2.7.2.17</ecNumber>
        <ecNumber evidence="8">2.7.2.19</ecNumber>
    </recommendedName>
</protein>
<dbReference type="UniPathway" id="UPA00068"/>
<comment type="function">
    <text evidence="8">Involved in both the arginine and lysine biosynthetic pathways. Phosphorylates the LysW-bound precursors glutamate (for arginine biosynthesis), respectively alpha-aminoadipate (for lysine biosynthesis).</text>
</comment>
<evidence type="ECO:0000259" key="9">
    <source>
        <dbReference type="Pfam" id="PF00696"/>
    </source>
</evidence>
<dbReference type="NCBIfam" id="NF010661">
    <property type="entry name" value="PRK14058.1-3"/>
    <property type="match status" value="1"/>
</dbReference>
<dbReference type="PANTHER" id="PTHR23342">
    <property type="entry name" value="N-ACETYLGLUTAMATE SYNTHASE"/>
    <property type="match status" value="1"/>
</dbReference>
<evidence type="ECO:0000256" key="4">
    <source>
        <dbReference type="ARBA" id="ARBA00022741"/>
    </source>
</evidence>
<gene>
    <name evidence="8" type="primary">lysZ</name>
    <name evidence="10" type="ORF">C474_10381</name>
</gene>
<dbReference type="GO" id="GO:0005524">
    <property type="term" value="F:ATP binding"/>
    <property type="evidence" value="ECO:0007669"/>
    <property type="project" value="UniProtKB-KW"/>
</dbReference>
<dbReference type="EMBL" id="AOIV01000024">
    <property type="protein sequence ID" value="ELZ30861.1"/>
    <property type="molecule type" value="Genomic_DNA"/>
</dbReference>
<evidence type="ECO:0000256" key="8">
    <source>
        <dbReference type="HAMAP-Rule" id="MF_02082"/>
    </source>
</evidence>
<dbReference type="PANTHER" id="PTHR23342:SF20">
    <property type="entry name" value="[LYSW]-AMINOADIPATE KINASE"/>
    <property type="match status" value="1"/>
</dbReference>
<dbReference type="GO" id="GO:0005737">
    <property type="term" value="C:cytoplasm"/>
    <property type="evidence" value="ECO:0007669"/>
    <property type="project" value="UniProtKB-SubCell"/>
</dbReference>
<dbReference type="PRINTS" id="PR00474">
    <property type="entry name" value="GLU5KINASE"/>
</dbReference>
<feature type="site" description="Transition state stabilizer" evidence="8">
    <location>
        <position position="264"/>
    </location>
</feature>
<dbReference type="HAMAP" id="MF_02082">
    <property type="entry name" value="LysZ"/>
    <property type="match status" value="1"/>
</dbReference>
<comment type="similarity">
    <text evidence="8">Belongs to the acetylglutamate kinase family. LysZ subfamily.</text>
</comment>
<dbReference type="InterPro" id="IPR001048">
    <property type="entry name" value="Asp/Glu/Uridylate_kinase"/>
</dbReference>
<sequence>MTHYTRDELCAMHDELADNDAALRADGGTVPADEPPVVVKVGGARAVDPAGAVQDVAHLVANGRDVVVVHGGSTAVDDTLEELGEEPTYVETPSGVVGRFTDERTMEVFSMVMPGKLNTDLVTTLQGAGVNALGLSGVDGALLTGPRKSAVRVVEDGKKMIKRGDHSGKITGVNADLLETLLGDDYVPVVTVPMLADDGVAVNADADRAAAAVAGALGAELVVLTDVTGVYEDPDDESTLIESVRTPAEFEALESAAEGFMTKKVMAAKEALTGGAAKVIVADANANDPIVEALGGGGTHVDAAAVAAEVDA</sequence>
<comment type="subcellular location">
    <subcellularLocation>
        <location evidence="8">Cytoplasm</location>
    </subcellularLocation>
</comment>
<proteinExistence type="inferred from homology"/>
<evidence type="ECO:0000256" key="1">
    <source>
        <dbReference type="ARBA" id="ARBA00022490"/>
    </source>
</evidence>
<evidence type="ECO:0000256" key="2">
    <source>
        <dbReference type="ARBA" id="ARBA00022605"/>
    </source>
</evidence>
<keyword evidence="6 8" id="KW-0067">ATP-binding</keyword>
<dbReference type="EC" id="2.7.2.17" evidence="8"/>
<name>M0D5T3_HALPD</name>
<dbReference type="InterPro" id="IPR037529">
    <property type="entry name" value="LysZ"/>
</dbReference>
<dbReference type="UniPathway" id="UPA00033">
    <property type="reaction ID" value="UER00036"/>
</dbReference>
<dbReference type="InterPro" id="IPR036393">
    <property type="entry name" value="AceGlu_kinase-like_sf"/>
</dbReference>
<dbReference type="PATRIC" id="fig|1227487.5.peg.2096"/>
<dbReference type="InterPro" id="IPR001057">
    <property type="entry name" value="Glu/AcGlu_kinase"/>
</dbReference>
<feature type="domain" description="Aspartate/glutamate/uridylate kinase" evidence="9">
    <location>
        <begin position="37"/>
        <end position="283"/>
    </location>
</feature>
<dbReference type="GO" id="GO:0043744">
    <property type="term" value="F:N2-acetyl-L-aminoadipate kinase activity"/>
    <property type="evidence" value="ECO:0007669"/>
    <property type="project" value="RHEA"/>
</dbReference>
<evidence type="ECO:0000256" key="5">
    <source>
        <dbReference type="ARBA" id="ARBA00022777"/>
    </source>
</evidence>
<dbReference type="Gene3D" id="3.40.1160.10">
    <property type="entry name" value="Acetylglutamate kinase-like"/>
    <property type="match status" value="1"/>
</dbReference>
<dbReference type="FunCoup" id="M0D5T3">
    <property type="interactions" value="120"/>
</dbReference>
<feature type="binding site" evidence="8">
    <location>
        <position position="99"/>
    </location>
    <ligand>
        <name>substrate</name>
    </ligand>
</feature>
<keyword evidence="4 8" id="KW-0547">Nucleotide-binding</keyword>
<dbReference type="GO" id="GO:0019878">
    <property type="term" value="P:lysine biosynthetic process via aminoadipic acid"/>
    <property type="evidence" value="ECO:0007669"/>
    <property type="project" value="UniProtKB-UniRule"/>
</dbReference>
<dbReference type="GO" id="GO:0003991">
    <property type="term" value="F:acetylglutamate kinase activity"/>
    <property type="evidence" value="ECO:0007669"/>
    <property type="project" value="TreeGrafter"/>
</dbReference>
<comment type="catalytic activity">
    <reaction evidence="8">
        <text>[amino-group carrier protein]-C-terminal-gamma-(L-glutamyl)-L-glutamate + ATP = [amino-group carrier protein]-C-terminal-gamma-(5-phospho-L-glutamyl)-L-glutamate + ADP</text>
        <dbReference type="Rhea" id="RHEA:52632"/>
        <dbReference type="Rhea" id="RHEA-COMP:13311"/>
        <dbReference type="Rhea" id="RHEA-COMP:13313"/>
        <dbReference type="ChEBI" id="CHEBI:30616"/>
        <dbReference type="ChEBI" id="CHEBI:136714"/>
        <dbReference type="ChEBI" id="CHEBI:136717"/>
        <dbReference type="ChEBI" id="CHEBI:456216"/>
        <dbReference type="EC" id="2.7.2.19"/>
    </reaction>
</comment>
<feature type="site" description="Transition state stabilizer" evidence="8">
    <location>
        <position position="40"/>
    </location>
</feature>
<dbReference type="NCBIfam" id="TIGR00761">
    <property type="entry name" value="argB"/>
    <property type="match status" value="1"/>
</dbReference>
<dbReference type="InParanoid" id="M0D5T3"/>
<evidence type="ECO:0000256" key="6">
    <source>
        <dbReference type="ARBA" id="ARBA00022840"/>
    </source>
</evidence>
<evidence type="ECO:0000313" key="11">
    <source>
        <dbReference type="Proteomes" id="UP000011513"/>
    </source>
</evidence>
<evidence type="ECO:0000313" key="10">
    <source>
        <dbReference type="EMBL" id="ELZ30861.1"/>
    </source>
</evidence>
<organism evidence="10 11">
    <name type="scientific">Halogeometricum pallidum JCM 14848</name>
    <dbReference type="NCBI Taxonomy" id="1227487"/>
    <lineage>
        <taxon>Archaea</taxon>
        <taxon>Methanobacteriati</taxon>
        <taxon>Methanobacteriota</taxon>
        <taxon>Stenosarchaea group</taxon>
        <taxon>Halobacteria</taxon>
        <taxon>Halobacteriales</taxon>
        <taxon>Haloferacaceae</taxon>
        <taxon>Halogeometricum</taxon>
    </lineage>
</organism>
<comment type="pathway">
    <text evidence="8">Amino-acid biosynthesis; L-arginine biosynthesis.</text>
</comment>
<keyword evidence="7 8" id="KW-0457">Lysine biosynthesis</keyword>
<keyword evidence="1 8" id="KW-0963">Cytoplasm</keyword>
<dbReference type="PIRSF" id="PIRSF000728">
    <property type="entry name" value="NAGK"/>
    <property type="match status" value="1"/>
</dbReference>
<dbReference type="eggNOG" id="arCOG00862">
    <property type="taxonomic scope" value="Archaea"/>
</dbReference>
<accession>M0D5T3</accession>
<keyword evidence="3 8" id="KW-0808">Transferase</keyword>
<keyword evidence="11" id="KW-1185">Reference proteome</keyword>
<dbReference type="SUPFAM" id="SSF53633">
    <property type="entry name" value="Carbamate kinase-like"/>
    <property type="match status" value="1"/>
</dbReference>
<keyword evidence="8" id="KW-0055">Arginine biosynthesis</keyword>
<dbReference type="NCBIfam" id="NF010659">
    <property type="entry name" value="PRK14058.1-1"/>
    <property type="match status" value="1"/>
</dbReference>
<reference evidence="10 11" key="1">
    <citation type="journal article" date="2014" name="PLoS Genet.">
        <title>Phylogenetically driven sequencing of extremely halophilic archaea reveals strategies for static and dynamic osmo-response.</title>
        <authorList>
            <person name="Becker E.A."/>
            <person name="Seitzer P.M."/>
            <person name="Tritt A."/>
            <person name="Larsen D."/>
            <person name="Krusor M."/>
            <person name="Yao A.I."/>
            <person name="Wu D."/>
            <person name="Madern D."/>
            <person name="Eisen J.A."/>
            <person name="Darling A.E."/>
            <person name="Facciotti M.T."/>
        </authorList>
    </citation>
    <scope>NUCLEOTIDE SEQUENCE [LARGE SCALE GENOMIC DNA]</scope>
    <source>
        <strain evidence="10 11">JCM 14848</strain>
    </source>
</reference>
<evidence type="ECO:0000256" key="7">
    <source>
        <dbReference type="ARBA" id="ARBA00023154"/>
    </source>
</evidence>
<dbReference type="OrthoDB" id="6816at2157"/>
<keyword evidence="2 8" id="KW-0028">Amino-acid biosynthesis</keyword>
<keyword evidence="5 8" id="KW-0418">Kinase</keyword>
<comment type="pathway">
    <text evidence="8">Amino-acid biosynthesis; L-lysine biosynthesis via AAA pathway; L-lysine from L-alpha-aminoadipate (Thermus route): step 2/5.</text>
</comment>
<dbReference type="RefSeq" id="WP_008386481.1">
    <property type="nucleotide sequence ID" value="NZ_AOIV01000024.1"/>
</dbReference>
<dbReference type="AlphaFoldDB" id="M0D5T3"/>
<comment type="caution">
    <text evidence="8">Lacks conserved residue(s) required for the propagation of feature annotation.</text>
</comment>
<evidence type="ECO:0000256" key="3">
    <source>
        <dbReference type="ARBA" id="ARBA00022679"/>
    </source>
</evidence>